<evidence type="ECO:0000313" key="1">
    <source>
        <dbReference type="EMBL" id="ESO12663.1"/>
    </source>
</evidence>
<dbReference type="EMBL" id="AMQM01000213">
    <property type="status" value="NOT_ANNOTATED_CDS"/>
    <property type="molecule type" value="Genomic_DNA"/>
</dbReference>
<sequence>MVKIKNKTNSLYFISQNLSQLAHLFTLRKYLTNMLANFDGNYLTNMHAKFDGEYLTNMHAKFDGEYLTNMPARCWRMLGSMNVGQTIYAMYMQLCCGSKEGKAWKMFTCNSRTCVR</sequence>
<gene>
    <name evidence="2" type="primary">20198223</name>
    <name evidence="1" type="ORF">HELRODRAFT_159240</name>
</gene>
<dbReference type="HOGENOM" id="CLU_2099466_0_0_1"/>
<organism evidence="2 3">
    <name type="scientific">Helobdella robusta</name>
    <name type="common">Californian leech</name>
    <dbReference type="NCBI Taxonomy" id="6412"/>
    <lineage>
        <taxon>Eukaryota</taxon>
        <taxon>Metazoa</taxon>
        <taxon>Spiralia</taxon>
        <taxon>Lophotrochozoa</taxon>
        <taxon>Annelida</taxon>
        <taxon>Clitellata</taxon>
        <taxon>Hirudinea</taxon>
        <taxon>Rhynchobdellida</taxon>
        <taxon>Glossiphoniidae</taxon>
        <taxon>Helobdella</taxon>
    </lineage>
</organism>
<reference evidence="2" key="3">
    <citation type="submission" date="2015-06" db="UniProtKB">
        <authorList>
            <consortium name="EnsemblMetazoa"/>
        </authorList>
    </citation>
    <scope>IDENTIFICATION</scope>
</reference>
<dbReference type="EMBL" id="KB095811">
    <property type="protein sequence ID" value="ESO12663.1"/>
    <property type="molecule type" value="Genomic_DNA"/>
</dbReference>
<dbReference type="CTD" id="20198223"/>
<keyword evidence="3" id="KW-1185">Reference proteome</keyword>
<evidence type="ECO:0000313" key="3">
    <source>
        <dbReference type="Proteomes" id="UP000015101"/>
    </source>
</evidence>
<dbReference type="EnsemblMetazoa" id="HelroT159240">
    <property type="protein sequence ID" value="HelroP159240"/>
    <property type="gene ID" value="HelroG159240"/>
</dbReference>
<dbReference type="Proteomes" id="UP000015101">
    <property type="component" value="Unassembled WGS sequence"/>
</dbReference>
<protein>
    <submittedName>
        <fullName evidence="1 2">Uncharacterized protein</fullName>
    </submittedName>
</protein>
<dbReference type="KEGG" id="hro:HELRODRAFT_159240"/>
<proteinExistence type="predicted"/>
<evidence type="ECO:0000313" key="2">
    <source>
        <dbReference type="EnsemblMetazoa" id="HelroP159240"/>
    </source>
</evidence>
<dbReference type="GeneID" id="20198223"/>
<dbReference type="AlphaFoldDB" id="T1ENS3"/>
<reference evidence="3" key="1">
    <citation type="submission" date="2012-12" db="EMBL/GenBank/DDBJ databases">
        <authorList>
            <person name="Hellsten U."/>
            <person name="Grimwood J."/>
            <person name="Chapman J.A."/>
            <person name="Shapiro H."/>
            <person name="Aerts A."/>
            <person name="Otillar R.P."/>
            <person name="Terry A.Y."/>
            <person name="Boore J.L."/>
            <person name="Simakov O."/>
            <person name="Marletaz F."/>
            <person name="Cho S.-J."/>
            <person name="Edsinger-Gonzales E."/>
            <person name="Havlak P."/>
            <person name="Kuo D.-H."/>
            <person name="Larsson T."/>
            <person name="Lv J."/>
            <person name="Arendt D."/>
            <person name="Savage R."/>
            <person name="Osoegawa K."/>
            <person name="de Jong P."/>
            <person name="Lindberg D.R."/>
            <person name="Seaver E.C."/>
            <person name="Weisblat D.A."/>
            <person name="Putnam N.H."/>
            <person name="Grigoriev I.V."/>
            <person name="Rokhsar D.S."/>
        </authorList>
    </citation>
    <scope>NUCLEOTIDE SEQUENCE</scope>
</reference>
<accession>T1ENS3</accession>
<name>T1ENS3_HELRO</name>
<reference evidence="1 3" key="2">
    <citation type="journal article" date="2013" name="Nature">
        <title>Insights into bilaterian evolution from three spiralian genomes.</title>
        <authorList>
            <person name="Simakov O."/>
            <person name="Marletaz F."/>
            <person name="Cho S.J."/>
            <person name="Edsinger-Gonzales E."/>
            <person name="Havlak P."/>
            <person name="Hellsten U."/>
            <person name="Kuo D.H."/>
            <person name="Larsson T."/>
            <person name="Lv J."/>
            <person name="Arendt D."/>
            <person name="Savage R."/>
            <person name="Osoegawa K."/>
            <person name="de Jong P."/>
            <person name="Grimwood J."/>
            <person name="Chapman J.A."/>
            <person name="Shapiro H."/>
            <person name="Aerts A."/>
            <person name="Otillar R.P."/>
            <person name="Terry A.Y."/>
            <person name="Boore J.L."/>
            <person name="Grigoriev I.V."/>
            <person name="Lindberg D.R."/>
            <person name="Seaver E.C."/>
            <person name="Weisblat D.A."/>
            <person name="Putnam N.H."/>
            <person name="Rokhsar D.S."/>
        </authorList>
    </citation>
    <scope>NUCLEOTIDE SEQUENCE</scope>
</reference>
<dbReference type="RefSeq" id="XP_009009383.1">
    <property type="nucleotide sequence ID" value="XM_009011135.1"/>
</dbReference>
<dbReference type="InParanoid" id="T1ENS3"/>